<dbReference type="PANTHER" id="PTHR46888">
    <property type="entry name" value="ZINC KNUCKLE DOMAINCONTAINING PROTEIN-RELATED"/>
    <property type="match status" value="1"/>
</dbReference>
<proteinExistence type="predicted"/>
<dbReference type="PANTHER" id="PTHR46888:SF13">
    <property type="entry name" value="RIBONUCLEASE H"/>
    <property type="match status" value="1"/>
</dbReference>
<sequence length="259" mass="29260">RFRVSAADVMPVSCLEPERDFQLRRELELKKLEAETALKMRQLEIQAGLGVACNITTAGAHAPSSAVSFDVSKYISLVPVFHESEVEAYFGAFERIAVALQWPKDVWAILLQCKLLGKAQEACSSLSVEDGFTYDKVKSAILQAYELVPEAYRQRFRGLRKTQSQSYVDFAREKGILFDRWCAACKAANLSSLRELMLLEEFKNCVPERTTVYLNKVSTLQQAATLADEQRLQIFRGALWGRGPRWQLSWNAPATLQKS</sequence>
<dbReference type="AlphaFoldDB" id="A0A8C9ZWI8"/>
<name>A0A8C9ZWI8_SANLU</name>
<accession>A0A8C9ZWI8</accession>
<evidence type="ECO:0000313" key="3">
    <source>
        <dbReference type="Proteomes" id="UP000694568"/>
    </source>
</evidence>
<keyword evidence="3" id="KW-1185">Reference proteome</keyword>
<feature type="domain" description="SCAN box" evidence="1">
    <location>
        <begin position="149"/>
        <end position="229"/>
    </location>
</feature>
<evidence type="ECO:0000313" key="2">
    <source>
        <dbReference type="Ensembl" id="ENSSLUP00000044425.1"/>
    </source>
</evidence>
<protein>
    <recommendedName>
        <fullName evidence="1">SCAN box domain-containing protein</fullName>
    </recommendedName>
</protein>
<reference evidence="2" key="2">
    <citation type="submission" date="2025-09" db="UniProtKB">
        <authorList>
            <consortium name="Ensembl"/>
        </authorList>
    </citation>
    <scope>IDENTIFICATION</scope>
</reference>
<dbReference type="Ensembl" id="ENSSLUT00000045823.1">
    <property type="protein sequence ID" value="ENSSLUP00000044425.1"/>
    <property type="gene ID" value="ENSSLUG00000019670.1"/>
</dbReference>
<dbReference type="Pfam" id="PF02023">
    <property type="entry name" value="SCAN"/>
    <property type="match status" value="1"/>
</dbReference>
<dbReference type="GeneTree" id="ENSGT00940000165751"/>
<dbReference type="InterPro" id="IPR038269">
    <property type="entry name" value="SCAN_sf"/>
</dbReference>
<dbReference type="Proteomes" id="UP000694568">
    <property type="component" value="Unplaced"/>
</dbReference>
<organism evidence="2 3">
    <name type="scientific">Sander lucioperca</name>
    <name type="common">Pike-perch</name>
    <name type="synonym">Perca lucioperca</name>
    <dbReference type="NCBI Taxonomy" id="283035"/>
    <lineage>
        <taxon>Eukaryota</taxon>
        <taxon>Metazoa</taxon>
        <taxon>Chordata</taxon>
        <taxon>Craniata</taxon>
        <taxon>Vertebrata</taxon>
        <taxon>Euteleostomi</taxon>
        <taxon>Actinopterygii</taxon>
        <taxon>Neopterygii</taxon>
        <taxon>Teleostei</taxon>
        <taxon>Neoteleostei</taxon>
        <taxon>Acanthomorphata</taxon>
        <taxon>Eupercaria</taxon>
        <taxon>Perciformes</taxon>
        <taxon>Percoidei</taxon>
        <taxon>Percidae</taxon>
        <taxon>Luciopercinae</taxon>
        <taxon>Sander</taxon>
    </lineage>
</organism>
<evidence type="ECO:0000259" key="1">
    <source>
        <dbReference type="Pfam" id="PF02023"/>
    </source>
</evidence>
<dbReference type="InterPro" id="IPR003309">
    <property type="entry name" value="SCAN_dom"/>
</dbReference>
<reference evidence="2" key="1">
    <citation type="submission" date="2025-08" db="UniProtKB">
        <authorList>
            <consortium name="Ensembl"/>
        </authorList>
    </citation>
    <scope>IDENTIFICATION</scope>
</reference>
<dbReference type="SUPFAM" id="SSF47353">
    <property type="entry name" value="Retrovirus capsid dimerization domain-like"/>
    <property type="match status" value="1"/>
</dbReference>
<dbReference type="Gene3D" id="1.10.4020.10">
    <property type="entry name" value="DNA breaking-rejoining enzymes"/>
    <property type="match status" value="1"/>
</dbReference>